<evidence type="ECO:0000256" key="1">
    <source>
        <dbReference type="ARBA" id="ARBA00022679"/>
    </source>
</evidence>
<dbReference type="AlphaFoldDB" id="A0AAE3KYZ5"/>
<dbReference type="SUPFAM" id="SSF53335">
    <property type="entry name" value="S-adenosyl-L-methionine-dependent methyltransferases"/>
    <property type="match status" value="1"/>
</dbReference>
<evidence type="ECO:0000259" key="2">
    <source>
        <dbReference type="Pfam" id="PF13649"/>
    </source>
</evidence>
<dbReference type="EMBL" id="JTEO01000004">
    <property type="protein sequence ID" value="MCQ6962438.1"/>
    <property type="molecule type" value="Genomic_DNA"/>
</dbReference>
<comment type="caution">
    <text evidence="3">The sequence shown here is derived from an EMBL/GenBank/DDBJ whole genome shotgun (WGS) entry which is preliminary data.</text>
</comment>
<dbReference type="GO" id="GO:0008168">
    <property type="term" value="F:methyltransferase activity"/>
    <property type="evidence" value="ECO:0007669"/>
    <property type="project" value="UniProtKB-KW"/>
</dbReference>
<feature type="domain" description="Methyltransferase" evidence="2">
    <location>
        <begin position="42"/>
        <end position="138"/>
    </location>
</feature>
<dbReference type="Pfam" id="PF13649">
    <property type="entry name" value="Methyltransf_25"/>
    <property type="match status" value="1"/>
</dbReference>
<gene>
    <name evidence="3" type="ORF">PV02_04500</name>
</gene>
<keyword evidence="4" id="KW-1185">Reference proteome</keyword>
<reference evidence="3 4" key="1">
    <citation type="journal article" date="2011" name="Appl. Environ. Microbiol.">
        <title>Methanogenic archaea isolated from Taiwan's Chelungpu fault.</title>
        <authorList>
            <person name="Wu S.Y."/>
            <person name="Lai M.C."/>
        </authorList>
    </citation>
    <scope>NUCLEOTIDE SEQUENCE [LARGE SCALE GENOMIC DNA]</scope>
    <source>
        <strain evidence="3 4">St545Mb</strain>
    </source>
</reference>
<dbReference type="PANTHER" id="PTHR43861">
    <property type="entry name" value="TRANS-ACONITATE 2-METHYLTRANSFERASE-RELATED"/>
    <property type="match status" value="1"/>
</dbReference>
<keyword evidence="3" id="KW-0489">Methyltransferase</keyword>
<dbReference type="InterPro" id="IPR041698">
    <property type="entry name" value="Methyltransf_25"/>
</dbReference>
<dbReference type="CDD" id="cd02440">
    <property type="entry name" value="AdoMet_MTases"/>
    <property type="match status" value="1"/>
</dbReference>
<protein>
    <submittedName>
        <fullName evidence="3">Methyltransferase type 11</fullName>
    </submittedName>
</protein>
<dbReference type="GO" id="GO:0032259">
    <property type="term" value="P:methylation"/>
    <property type="evidence" value="ECO:0007669"/>
    <property type="project" value="UniProtKB-KW"/>
</dbReference>
<keyword evidence="1" id="KW-0808">Transferase</keyword>
<dbReference type="Gene3D" id="3.40.50.150">
    <property type="entry name" value="Vaccinia Virus protein VP39"/>
    <property type="match status" value="1"/>
</dbReference>
<accession>A0AAE3KYZ5</accession>
<dbReference type="Proteomes" id="UP001206983">
    <property type="component" value="Unassembled WGS sequence"/>
</dbReference>
<dbReference type="InterPro" id="IPR029063">
    <property type="entry name" value="SAM-dependent_MTases_sf"/>
</dbReference>
<organism evidence="3 4">
    <name type="scientific">Methanolobus chelungpuianus</name>
    <dbReference type="NCBI Taxonomy" id="502115"/>
    <lineage>
        <taxon>Archaea</taxon>
        <taxon>Methanobacteriati</taxon>
        <taxon>Methanobacteriota</taxon>
        <taxon>Stenosarchaea group</taxon>
        <taxon>Methanomicrobia</taxon>
        <taxon>Methanosarcinales</taxon>
        <taxon>Methanosarcinaceae</taxon>
        <taxon>Methanolobus</taxon>
    </lineage>
</organism>
<dbReference type="RefSeq" id="WP_256622206.1">
    <property type="nucleotide sequence ID" value="NZ_JTEO01000004.1"/>
</dbReference>
<evidence type="ECO:0000313" key="3">
    <source>
        <dbReference type="EMBL" id="MCQ6962438.1"/>
    </source>
</evidence>
<name>A0AAE3KYZ5_9EURY</name>
<proteinExistence type="predicted"/>
<sequence length="185" mass="20755">MSSENTRVFPVEKSGKLDSRFRRWLHNPQKILRPYVKEGMSVLEVGCGPGFFTLDIARMAGKSGRVVAVDLQEGMLEIVREKIRGSGLEGNIVLHKCEVDRLGVSGSFDLVFLFYVVHEVPDRRALFRELVALLRDGGLVYVEEPPFEVSKKAFEETLRIAGSAGLVVTERPKRFPDKVAVLKKP</sequence>
<evidence type="ECO:0000313" key="4">
    <source>
        <dbReference type="Proteomes" id="UP001206983"/>
    </source>
</evidence>